<evidence type="ECO:0000313" key="4">
    <source>
        <dbReference type="Proteomes" id="UP000055590"/>
    </source>
</evidence>
<dbReference type="Proteomes" id="UP000055590">
    <property type="component" value="Chromosome"/>
</dbReference>
<evidence type="ECO:0000256" key="1">
    <source>
        <dbReference type="SAM" id="MobiDB-lite"/>
    </source>
</evidence>
<name>A0A0K1PAD1_9BACT</name>
<dbReference type="InterPro" id="IPR051043">
    <property type="entry name" value="Sulfatase_Mod_Factor_Kinase"/>
</dbReference>
<feature type="region of interest" description="Disordered" evidence="1">
    <location>
        <begin position="26"/>
        <end position="66"/>
    </location>
</feature>
<feature type="domain" description="Sulfatase-modifying factor enzyme-like" evidence="2">
    <location>
        <begin position="74"/>
        <end position="289"/>
    </location>
</feature>
<dbReference type="SUPFAM" id="SSF56436">
    <property type="entry name" value="C-type lectin-like"/>
    <property type="match status" value="1"/>
</dbReference>
<organism evidence="3 4">
    <name type="scientific">Vulgatibacter incomptus</name>
    <dbReference type="NCBI Taxonomy" id="1391653"/>
    <lineage>
        <taxon>Bacteria</taxon>
        <taxon>Pseudomonadati</taxon>
        <taxon>Myxococcota</taxon>
        <taxon>Myxococcia</taxon>
        <taxon>Myxococcales</taxon>
        <taxon>Cystobacterineae</taxon>
        <taxon>Vulgatibacteraceae</taxon>
        <taxon>Vulgatibacter</taxon>
    </lineage>
</organism>
<dbReference type="PANTHER" id="PTHR23150:SF19">
    <property type="entry name" value="FORMYLGLYCINE-GENERATING ENZYME"/>
    <property type="match status" value="1"/>
</dbReference>
<gene>
    <name evidence="3" type="ORF">AKJ08_0461</name>
</gene>
<dbReference type="OrthoDB" id="9806479at2"/>
<dbReference type="PROSITE" id="PS51257">
    <property type="entry name" value="PROKAR_LIPOPROTEIN"/>
    <property type="match status" value="1"/>
</dbReference>
<dbReference type="EMBL" id="CP012332">
    <property type="protein sequence ID" value="AKU90074.1"/>
    <property type="molecule type" value="Genomic_DNA"/>
</dbReference>
<accession>A0A0K1PAD1</accession>
<evidence type="ECO:0000313" key="3">
    <source>
        <dbReference type="EMBL" id="AKU90074.1"/>
    </source>
</evidence>
<dbReference type="GO" id="GO:0120147">
    <property type="term" value="F:formylglycine-generating oxidase activity"/>
    <property type="evidence" value="ECO:0007669"/>
    <property type="project" value="TreeGrafter"/>
</dbReference>
<dbReference type="InterPro" id="IPR016187">
    <property type="entry name" value="CTDL_fold"/>
</dbReference>
<keyword evidence="4" id="KW-1185">Reference proteome</keyword>
<evidence type="ECO:0000259" key="2">
    <source>
        <dbReference type="Pfam" id="PF03781"/>
    </source>
</evidence>
<reference evidence="3 4" key="1">
    <citation type="submission" date="2015-08" db="EMBL/GenBank/DDBJ databases">
        <authorList>
            <person name="Babu N.S."/>
            <person name="Beckwith C.J."/>
            <person name="Beseler K.G."/>
            <person name="Brison A."/>
            <person name="Carone J.V."/>
            <person name="Caskin T.P."/>
            <person name="Diamond M."/>
            <person name="Durham M.E."/>
            <person name="Foxe J.M."/>
            <person name="Go M."/>
            <person name="Henderson B.A."/>
            <person name="Jones I.B."/>
            <person name="McGettigan J.A."/>
            <person name="Micheletti S.J."/>
            <person name="Nasrallah M.E."/>
            <person name="Ortiz D."/>
            <person name="Piller C.R."/>
            <person name="Privatt S.R."/>
            <person name="Schneider S.L."/>
            <person name="Sharp S."/>
            <person name="Smith T.C."/>
            <person name="Stanton J.D."/>
            <person name="Ullery H.E."/>
            <person name="Wilson R.J."/>
            <person name="Serrano M.G."/>
            <person name="Buck G."/>
            <person name="Lee V."/>
            <person name="Wang Y."/>
            <person name="Carvalho R."/>
            <person name="Voegtly L."/>
            <person name="Shi R."/>
            <person name="Duckworth R."/>
            <person name="Johnson A."/>
            <person name="Loviza R."/>
            <person name="Walstead R."/>
            <person name="Shah Z."/>
            <person name="Kiflezghi M."/>
            <person name="Wade K."/>
            <person name="Ball S.L."/>
            <person name="Bradley K.W."/>
            <person name="Asai D.J."/>
            <person name="Bowman C.A."/>
            <person name="Russell D.A."/>
            <person name="Pope W.H."/>
            <person name="Jacobs-Sera D."/>
            <person name="Hendrix R.W."/>
            <person name="Hatfull G.F."/>
        </authorList>
    </citation>
    <scope>NUCLEOTIDE SEQUENCE [LARGE SCALE GENOMIC DNA]</scope>
    <source>
        <strain evidence="3 4">DSM 27710</strain>
    </source>
</reference>
<dbReference type="PATRIC" id="fig|1391653.3.peg.478"/>
<protein>
    <submittedName>
        <fullName evidence="3">GldJ</fullName>
    </submittedName>
</protein>
<dbReference type="PANTHER" id="PTHR23150">
    <property type="entry name" value="SULFATASE MODIFYING FACTOR 1, 2"/>
    <property type="match status" value="1"/>
</dbReference>
<dbReference type="Gene3D" id="3.90.1580.10">
    <property type="entry name" value="paralog of FGE (formylglycine-generating enzyme)"/>
    <property type="match status" value="1"/>
</dbReference>
<dbReference type="STRING" id="1391653.AKJ08_0461"/>
<dbReference type="Pfam" id="PF03781">
    <property type="entry name" value="FGE-sulfatase"/>
    <property type="match status" value="1"/>
</dbReference>
<dbReference type="RefSeq" id="WP_157370420.1">
    <property type="nucleotide sequence ID" value="NZ_CP012332.1"/>
</dbReference>
<feature type="region of interest" description="Disordered" evidence="1">
    <location>
        <begin position="256"/>
        <end position="289"/>
    </location>
</feature>
<sequence>MRFSVRVVLVQFVFVVALGCGGSGGGGSGGEGGTVGTGGTGGGSGADGGGPGTGGSAGTGEPGPEYVEPKSELAFVRIPGGTFMQGCATGDADCFDYEKPPQLMEVGAFSMGKTQVTVVAFSRCVESGVCKGQDVGTSPMCNWKASGSTGREKHPVNCVDFNTATAFCGWIGGRLPTATEWEYAAKSGEDVIYPWGNEQPSSSLANYAGGGTTPVDRFPAGATKWGLFDMAGNVAEWTSSDFRPSEFVPWAKEMRGGSWSATPSGLRASGRGTGDPQDRQTVSGFRCVR</sequence>
<dbReference type="InterPro" id="IPR005532">
    <property type="entry name" value="SUMF_dom"/>
</dbReference>
<proteinExistence type="predicted"/>
<dbReference type="AlphaFoldDB" id="A0A0K1PAD1"/>
<dbReference type="KEGG" id="vin:AKJ08_0461"/>
<dbReference type="InterPro" id="IPR042095">
    <property type="entry name" value="SUMF_sf"/>
</dbReference>
<feature type="compositionally biased region" description="Gly residues" evidence="1">
    <location>
        <begin position="26"/>
        <end position="61"/>
    </location>
</feature>